<dbReference type="AlphaFoldDB" id="A0A1U7LVN2"/>
<name>A0A1U7LVN2_NEOID</name>
<dbReference type="InterPro" id="IPR006461">
    <property type="entry name" value="PLAC_motif_containing"/>
</dbReference>
<gene>
    <name evidence="2" type="ORF">NEOLI_001340</name>
</gene>
<dbReference type="Proteomes" id="UP000186594">
    <property type="component" value="Unassembled WGS sequence"/>
</dbReference>
<organism evidence="2 3">
    <name type="scientific">Neolecta irregularis (strain DAH-3)</name>
    <dbReference type="NCBI Taxonomy" id="1198029"/>
    <lineage>
        <taxon>Eukaryota</taxon>
        <taxon>Fungi</taxon>
        <taxon>Dikarya</taxon>
        <taxon>Ascomycota</taxon>
        <taxon>Taphrinomycotina</taxon>
        <taxon>Neolectales</taxon>
        <taxon>Neolectaceae</taxon>
        <taxon>Neolecta</taxon>
    </lineage>
</organism>
<accession>A0A1U7LVN2</accession>
<dbReference type="STRING" id="1198029.A0A1U7LVN2"/>
<keyword evidence="3" id="KW-1185">Reference proteome</keyword>
<proteinExistence type="predicted"/>
<evidence type="ECO:0000313" key="2">
    <source>
        <dbReference type="EMBL" id="OLL26736.1"/>
    </source>
</evidence>
<protein>
    <submittedName>
        <fullName evidence="2">Cell number regulator 10</fullName>
    </submittedName>
</protein>
<feature type="compositionally biased region" description="Polar residues" evidence="1">
    <location>
        <begin position="170"/>
        <end position="180"/>
    </location>
</feature>
<dbReference type="OMA" id="DCFNPID"/>
<evidence type="ECO:0000313" key="3">
    <source>
        <dbReference type="Proteomes" id="UP000186594"/>
    </source>
</evidence>
<dbReference type="PANTHER" id="PTHR15907">
    <property type="entry name" value="DUF614 FAMILY PROTEIN-RELATED"/>
    <property type="match status" value="1"/>
</dbReference>
<reference evidence="2 3" key="1">
    <citation type="submission" date="2016-04" db="EMBL/GenBank/DDBJ databases">
        <title>Evolutionary innovation and constraint leading to complex multicellularity in the Ascomycota.</title>
        <authorList>
            <person name="Cisse O."/>
            <person name="Nguyen A."/>
            <person name="Hewitt D.A."/>
            <person name="Jedd G."/>
            <person name="Stajich J.E."/>
        </authorList>
    </citation>
    <scope>NUCLEOTIDE SEQUENCE [LARGE SCALE GENOMIC DNA]</scope>
    <source>
        <strain evidence="2 3">DAH-3</strain>
    </source>
</reference>
<sequence>MTEPIQEQPVPVQAPQYQGTAPEEEWQNELCGCFDDMTICLLGCCCPCIVYGQTRYRLHNPNEAHLEPAVTGSCAAWFALEYCTGCAWILNCLNRGDVRRQYNIRGTTGLDCCISFFCGGCAICQEYKEVRDRENARLAAEGSAGYAAQQPMTYTAPPTAPAPAFENEKATYNPQANTSV</sequence>
<evidence type="ECO:0000256" key="1">
    <source>
        <dbReference type="SAM" id="MobiDB-lite"/>
    </source>
</evidence>
<dbReference type="EMBL" id="LXFE01000150">
    <property type="protein sequence ID" value="OLL26736.1"/>
    <property type="molecule type" value="Genomic_DNA"/>
</dbReference>
<dbReference type="Pfam" id="PF04749">
    <property type="entry name" value="PLAC8"/>
    <property type="match status" value="1"/>
</dbReference>
<dbReference type="NCBIfam" id="TIGR01571">
    <property type="entry name" value="A_thal_Cys_rich"/>
    <property type="match status" value="1"/>
</dbReference>
<dbReference type="OrthoDB" id="1045822at2759"/>
<comment type="caution">
    <text evidence="2">The sequence shown here is derived from an EMBL/GenBank/DDBJ whole genome shotgun (WGS) entry which is preliminary data.</text>
</comment>
<feature type="region of interest" description="Disordered" evidence="1">
    <location>
        <begin position="155"/>
        <end position="180"/>
    </location>
</feature>